<dbReference type="InterPro" id="IPR015797">
    <property type="entry name" value="NUDIX_hydrolase-like_dom_sf"/>
</dbReference>
<proteinExistence type="predicted"/>
<dbReference type="PROSITE" id="PS51462">
    <property type="entry name" value="NUDIX"/>
    <property type="match status" value="1"/>
</dbReference>
<dbReference type="Proteomes" id="UP001501414">
    <property type="component" value="Unassembled WGS sequence"/>
</dbReference>
<protein>
    <submittedName>
        <fullName evidence="4">NUDIX hydrolase</fullName>
    </submittedName>
</protein>
<dbReference type="GO" id="GO:0016787">
    <property type="term" value="F:hydrolase activity"/>
    <property type="evidence" value="ECO:0007669"/>
    <property type="project" value="UniProtKB-KW"/>
</dbReference>
<dbReference type="InterPro" id="IPR000086">
    <property type="entry name" value="NUDIX_hydrolase_dom"/>
</dbReference>
<name>A0ABN1XYB8_9PSEU</name>
<evidence type="ECO:0000256" key="2">
    <source>
        <dbReference type="ARBA" id="ARBA00022801"/>
    </source>
</evidence>
<evidence type="ECO:0000259" key="3">
    <source>
        <dbReference type="PROSITE" id="PS51462"/>
    </source>
</evidence>
<dbReference type="EMBL" id="BAAAJK010000020">
    <property type="protein sequence ID" value="GAA1392966.1"/>
    <property type="molecule type" value="Genomic_DNA"/>
</dbReference>
<dbReference type="Pfam" id="PF00293">
    <property type="entry name" value="NUDIX"/>
    <property type="match status" value="1"/>
</dbReference>
<dbReference type="SUPFAM" id="SSF55811">
    <property type="entry name" value="Nudix"/>
    <property type="match status" value="1"/>
</dbReference>
<keyword evidence="2 4" id="KW-0378">Hydrolase</keyword>
<comment type="caution">
    <text evidence="4">The sequence shown here is derived from an EMBL/GenBank/DDBJ whole genome shotgun (WGS) entry which is preliminary data.</text>
</comment>
<dbReference type="Gene3D" id="3.90.79.10">
    <property type="entry name" value="Nucleoside Triphosphate Pyrophosphohydrolase"/>
    <property type="match status" value="1"/>
</dbReference>
<keyword evidence="5" id="KW-1185">Reference proteome</keyword>
<evidence type="ECO:0000313" key="4">
    <source>
        <dbReference type="EMBL" id="GAA1392966.1"/>
    </source>
</evidence>
<evidence type="ECO:0000256" key="1">
    <source>
        <dbReference type="ARBA" id="ARBA00001946"/>
    </source>
</evidence>
<feature type="domain" description="Nudix hydrolase" evidence="3">
    <location>
        <begin position="36"/>
        <end position="168"/>
    </location>
</feature>
<dbReference type="PANTHER" id="PTHR11839">
    <property type="entry name" value="UDP/ADP-SUGAR PYROPHOSPHATASE"/>
    <property type="match status" value="1"/>
</dbReference>
<dbReference type="PANTHER" id="PTHR11839:SF18">
    <property type="entry name" value="NUDIX HYDROLASE DOMAIN-CONTAINING PROTEIN"/>
    <property type="match status" value="1"/>
</dbReference>
<evidence type="ECO:0000313" key="5">
    <source>
        <dbReference type="Proteomes" id="UP001501414"/>
    </source>
</evidence>
<comment type="cofactor">
    <cofactor evidence="1">
        <name>Mg(2+)</name>
        <dbReference type="ChEBI" id="CHEBI:18420"/>
    </cofactor>
</comment>
<accession>A0ABN1XYB8</accession>
<sequence length="181" mass="20262">MIEQISTRRVYANSWMTVREDGIRRADGTEGIYGVVDKPTYALVIPRDDDGRLHLVEQFRYPVGERRWEFPAGTAPDRAEADPAELAVRELVEETGLAATAMTFLGMLDVAPGMSSQRGHVYLATGLTAGPPQREHQEQDMRSAWFTPDAFEELTLRGGITDAQTLAAYALLRLHDSRRTR</sequence>
<dbReference type="CDD" id="cd24161">
    <property type="entry name" value="NUDIX_ADPRase_Ndx2"/>
    <property type="match status" value="1"/>
</dbReference>
<gene>
    <name evidence="4" type="ORF">GCM10009613_38910</name>
</gene>
<organism evidence="4 5">
    <name type="scientific">Pseudonocardia kongjuensis</name>
    <dbReference type="NCBI Taxonomy" id="102227"/>
    <lineage>
        <taxon>Bacteria</taxon>
        <taxon>Bacillati</taxon>
        <taxon>Actinomycetota</taxon>
        <taxon>Actinomycetes</taxon>
        <taxon>Pseudonocardiales</taxon>
        <taxon>Pseudonocardiaceae</taxon>
        <taxon>Pseudonocardia</taxon>
    </lineage>
</organism>
<reference evidence="4 5" key="1">
    <citation type="journal article" date="2019" name="Int. J. Syst. Evol. Microbiol.">
        <title>The Global Catalogue of Microorganisms (GCM) 10K type strain sequencing project: providing services to taxonomists for standard genome sequencing and annotation.</title>
        <authorList>
            <consortium name="The Broad Institute Genomics Platform"/>
            <consortium name="The Broad Institute Genome Sequencing Center for Infectious Disease"/>
            <person name="Wu L."/>
            <person name="Ma J."/>
        </authorList>
    </citation>
    <scope>NUCLEOTIDE SEQUENCE [LARGE SCALE GENOMIC DNA]</scope>
    <source>
        <strain evidence="4 5">JCM 11896</strain>
    </source>
</reference>